<dbReference type="Proteomes" id="UP000254161">
    <property type="component" value="Unassembled WGS sequence"/>
</dbReference>
<evidence type="ECO:0000256" key="1">
    <source>
        <dbReference type="SAM" id="MobiDB-lite"/>
    </source>
</evidence>
<dbReference type="EMBL" id="UFUZ01000001">
    <property type="protein sequence ID" value="SUX26350.1"/>
    <property type="molecule type" value="Genomic_DNA"/>
</dbReference>
<evidence type="ECO:0000313" key="2">
    <source>
        <dbReference type="EMBL" id="SUX26350.1"/>
    </source>
</evidence>
<feature type="compositionally biased region" description="Polar residues" evidence="1">
    <location>
        <begin position="76"/>
        <end position="86"/>
    </location>
</feature>
<proteinExistence type="predicted"/>
<dbReference type="AlphaFoldDB" id="A0A381EHF0"/>
<sequence length="86" mass="9986">MSSGNSKKLKSIAFDLDTKALKENYTKGDWHNAYNDINPVMIDYTLQLKDKFFNESLTFQKKKAKSIKTSKKTEQKIQSFSQGFLR</sequence>
<reference evidence="2 4" key="1">
    <citation type="submission" date="2018-06" db="EMBL/GenBank/DDBJ databases">
        <authorList>
            <consortium name="Pathogen Informatics"/>
            <person name="Doyle S."/>
        </authorList>
    </citation>
    <scope>NUCLEOTIDE SEQUENCE [LARGE SCALE GENOMIC DNA]</scope>
    <source>
        <strain evidence="2 4">NCTC12264</strain>
    </source>
</reference>
<name>A0A381EHF0_CAMUP</name>
<organism evidence="2 4">
    <name type="scientific">Campylobacter upsaliensis</name>
    <dbReference type="NCBI Taxonomy" id="28080"/>
    <lineage>
        <taxon>Bacteria</taxon>
        <taxon>Pseudomonadati</taxon>
        <taxon>Campylobacterota</taxon>
        <taxon>Epsilonproteobacteria</taxon>
        <taxon>Campylobacterales</taxon>
        <taxon>Campylobacteraceae</taxon>
        <taxon>Campylobacter</taxon>
    </lineage>
</organism>
<evidence type="ECO:0000313" key="4">
    <source>
        <dbReference type="Proteomes" id="UP000254161"/>
    </source>
</evidence>
<dbReference type="Gene3D" id="3.30.70.240">
    <property type="match status" value="1"/>
</dbReference>
<gene>
    <name evidence="2" type="ORF">NCTC12264_00572</name>
    <name evidence="3" type="ORF">NCTC12264_00967</name>
</gene>
<accession>A0A381EHF0</accession>
<evidence type="ECO:0000313" key="3">
    <source>
        <dbReference type="EMBL" id="SUX26738.1"/>
    </source>
</evidence>
<feature type="region of interest" description="Disordered" evidence="1">
    <location>
        <begin position="64"/>
        <end position="86"/>
    </location>
</feature>
<dbReference type="EMBL" id="UFUZ01000001">
    <property type="protein sequence ID" value="SUX26738.1"/>
    <property type="molecule type" value="Genomic_DNA"/>
</dbReference>
<dbReference type="RefSeq" id="WP_115629383.1">
    <property type="nucleotide sequence ID" value="NZ_UFUZ01000001.1"/>
</dbReference>
<protein>
    <submittedName>
        <fullName evidence="2">Uncharacterized protein</fullName>
    </submittedName>
</protein>